<proteinExistence type="predicted"/>
<dbReference type="RefSeq" id="WP_155323724.1">
    <property type="nucleotide sequence ID" value="NZ_AP021876.1"/>
</dbReference>
<accession>A0A5K7ZTL7</accession>
<protein>
    <submittedName>
        <fullName evidence="1">Uncharacterized protein</fullName>
    </submittedName>
</protein>
<gene>
    <name evidence="1" type="ORF">DSCO28_41080</name>
</gene>
<dbReference type="EMBL" id="AP021876">
    <property type="protein sequence ID" value="BBO83542.1"/>
    <property type="molecule type" value="Genomic_DNA"/>
</dbReference>
<dbReference type="Proteomes" id="UP000425960">
    <property type="component" value="Chromosome"/>
</dbReference>
<evidence type="ECO:0000313" key="1">
    <source>
        <dbReference type="EMBL" id="BBO83542.1"/>
    </source>
</evidence>
<reference evidence="1 2" key="1">
    <citation type="submission" date="2019-11" db="EMBL/GenBank/DDBJ databases">
        <title>Comparative genomics of hydrocarbon-degrading Desulfosarcina strains.</title>
        <authorList>
            <person name="Watanabe M."/>
            <person name="Kojima H."/>
            <person name="Fukui M."/>
        </authorList>
    </citation>
    <scope>NUCLEOTIDE SEQUENCE [LARGE SCALE GENOMIC DNA]</scope>
    <source>
        <strain evidence="1 2">28bB2T</strain>
    </source>
</reference>
<dbReference type="KEGG" id="dov:DSCO28_41080"/>
<dbReference type="AlphaFoldDB" id="A0A5K7ZTL7"/>
<evidence type="ECO:0000313" key="2">
    <source>
        <dbReference type="Proteomes" id="UP000425960"/>
    </source>
</evidence>
<sequence length="70" mass="7107">MLPGEHIDNTLTADAGFHISIRGKGDPATRQIQGGPVIEGDIGGRPSPLAGMVLIPSPPASHTGQALGWA</sequence>
<organism evidence="1 2">
    <name type="scientific">Desulfosarcina ovata subsp. sediminis</name>
    <dbReference type="NCBI Taxonomy" id="885957"/>
    <lineage>
        <taxon>Bacteria</taxon>
        <taxon>Pseudomonadati</taxon>
        <taxon>Thermodesulfobacteriota</taxon>
        <taxon>Desulfobacteria</taxon>
        <taxon>Desulfobacterales</taxon>
        <taxon>Desulfosarcinaceae</taxon>
        <taxon>Desulfosarcina</taxon>
    </lineage>
</organism>
<name>A0A5K7ZTL7_9BACT</name>